<dbReference type="GO" id="GO:0008654">
    <property type="term" value="P:phospholipid biosynthetic process"/>
    <property type="evidence" value="ECO:0007669"/>
    <property type="project" value="TreeGrafter"/>
</dbReference>
<dbReference type="InterPro" id="IPR019388">
    <property type="entry name" value="FIT"/>
</dbReference>
<evidence type="ECO:0000256" key="5">
    <source>
        <dbReference type="ARBA" id="ARBA00022989"/>
    </source>
</evidence>
<keyword evidence="2 8" id="KW-0812">Transmembrane</keyword>
<keyword evidence="10" id="KW-1185">Reference proteome</keyword>
<feature type="transmembrane region" description="Helical" evidence="8">
    <location>
        <begin position="191"/>
        <end position="212"/>
    </location>
</feature>
<accession>A0A4P9XJZ6</accession>
<keyword evidence="7 8" id="KW-0472">Membrane</keyword>
<keyword evidence="6" id="KW-0443">Lipid metabolism</keyword>
<proteinExistence type="predicted"/>
<evidence type="ECO:0000256" key="6">
    <source>
        <dbReference type="ARBA" id="ARBA00023098"/>
    </source>
</evidence>
<dbReference type="AlphaFoldDB" id="A0A4P9XJZ6"/>
<evidence type="ECO:0000256" key="8">
    <source>
        <dbReference type="SAM" id="Phobius"/>
    </source>
</evidence>
<sequence>MASTPPNVSPLGGLGIAAVYATTMVMGCLVGWLGTLPNESYFSSKHNVFNVWFVKSGWFWTTIVFAFWAWFARNIRRFFNAMLRWALATGYWWLITQWMAGPSLTDRVYRWSGGGCYPADSQGNALLRMHDTSLGCRQLGGRWHGGHDLSGHILLLVHASLFLLSELDGLREAAAASAAIYPQLARRLTTCVRTLLLLWWWMLLMSSVYPFHPLSEKITGLFMGLLYWVVAYKYILPRFKTPGLPGAI</sequence>
<comment type="subcellular location">
    <subcellularLocation>
        <location evidence="1">Endoplasmic reticulum membrane</location>
        <topology evidence="1">Multi-pass membrane protein</topology>
    </subcellularLocation>
</comment>
<dbReference type="OrthoDB" id="5579088at2759"/>
<dbReference type="EMBL" id="KZ992951">
    <property type="protein sequence ID" value="RKP06113.1"/>
    <property type="molecule type" value="Genomic_DNA"/>
</dbReference>
<dbReference type="PANTHER" id="PTHR23129:SF0">
    <property type="entry name" value="ACYL-COENZYME A DIPHOSPHATASE FITM2"/>
    <property type="match status" value="1"/>
</dbReference>
<gene>
    <name evidence="9" type="ORF">THASP1DRAFT_18887</name>
</gene>
<evidence type="ECO:0000313" key="10">
    <source>
        <dbReference type="Proteomes" id="UP000271241"/>
    </source>
</evidence>
<evidence type="ECO:0000256" key="4">
    <source>
        <dbReference type="ARBA" id="ARBA00022824"/>
    </source>
</evidence>
<dbReference type="GO" id="GO:0010945">
    <property type="term" value="F:coenzyme A diphosphatase activity"/>
    <property type="evidence" value="ECO:0007669"/>
    <property type="project" value="InterPro"/>
</dbReference>
<keyword evidence="4" id="KW-0256">Endoplasmic reticulum</keyword>
<reference evidence="10" key="1">
    <citation type="journal article" date="2018" name="Nat. Microbiol.">
        <title>Leveraging single-cell genomics to expand the fungal tree of life.</title>
        <authorList>
            <person name="Ahrendt S.R."/>
            <person name="Quandt C.A."/>
            <person name="Ciobanu D."/>
            <person name="Clum A."/>
            <person name="Salamov A."/>
            <person name="Andreopoulos B."/>
            <person name="Cheng J.F."/>
            <person name="Woyke T."/>
            <person name="Pelin A."/>
            <person name="Henrissat B."/>
            <person name="Reynolds N.K."/>
            <person name="Benny G.L."/>
            <person name="Smith M.E."/>
            <person name="James T.Y."/>
            <person name="Grigoriev I.V."/>
        </authorList>
    </citation>
    <scope>NUCLEOTIDE SEQUENCE [LARGE SCALE GENOMIC DNA]</scope>
    <source>
        <strain evidence="10">RSA 1356</strain>
    </source>
</reference>
<evidence type="ECO:0000256" key="1">
    <source>
        <dbReference type="ARBA" id="ARBA00004477"/>
    </source>
</evidence>
<name>A0A4P9XJZ6_9FUNG</name>
<evidence type="ECO:0000256" key="3">
    <source>
        <dbReference type="ARBA" id="ARBA00022801"/>
    </source>
</evidence>
<dbReference type="PANTHER" id="PTHR23129">
    <property type="entry name" value="ACYL-COENZYME A DIPHOSPHATASE FITM2"/>
    <property type="match status" value="1"/>
</dbReference>
<dbReference type="Proteomes" id="UP000271241">
    <property type="component" value="Unassembled WGS sequence"/>
</dbReference>
<dbReference type="GO" id="GO:0019915">
    <property type="term" value="P:lipid storage"/>
    <property type="evidence" value="ECO:0007669"/>
    <property type="project" value="InterPro"/>
</dbReference>
<evidence type="ECO:0000256" key="7">
    <source>
        <dbReference type="ARBA" id="ARBA00023136"/>
    </source>
</evidence>
<organism evidence="9 10">
    <name type="scientific">Thamnocephalis sphaerospora</name>
    <dbReference type="NCBI Taxonomy" id="78915"/>
    <lineage>
        <taxon>Eukaryota</taxon>
        <taxon>Fungi</taxon>
        <taxon>Fungi incertae sedis</taxon>
        <taxon>Zoopagomycota</taxon>
        <taxon>Zoopagomycotina</taxon>
        <taxon>Zoopagomycetes</taxon>
        <taxon>Zoopagales</taxon>
        <taxon>Sigmoideomycetaceae</taxon>
        <taxon>Thamnocephalis</taxon>
    </lineage>
</organism>
<keyword evidence="5 8" id="KW-1133">Transmembrane helix</keyword>
<feature type="transmembrane region" description="Helical" evidence="8">
    <location>
        <begin position="218"/>
        <end position="236"/>
    </location>
</feature>
<evidence type="ECO:0000256" key="2">
    <source>
        <dbReference type="ARBA" id="ARBA00022692"/>
    </source>
</evidence>
<dbReference type="GO" id="GO:0034389">
    <property type="term" value="P:lipid droplet organization"/>
    <property type="evidence" value="ECO:0007669"/>
    <property type="project" value="TreeGrafter"/>
</dbReference>
<protein>
    <submittedName>
        <fullName evidence="9">Inositol phospholipid synthesis and fat-storage-inducing TM-domain-containing protein</fullName>
    </submittedName>
</protein>
<keyword evidence="3" id="KW-0378">Hydrolase</keyword>
<evidence type="ECO:0000313" key="9">
    <source>
        <dbReference type="EMBL" id="RKP06113.1"/>
    </source>
</evidence>
<feature type="transmembrane region" description="Helical" evidence="8">
    <location>
        <begin position="52"/>
        <end position="71"/>
    </location>
</feature>
<dbReference type="GO" id="GO:0005789">
    <property type="term" value="C:endoplasmic reticulum membrane"/>
    <property type="evidence" value="ECO:0007669"/>
    <property type="project" value="UniProtKB-SubCell"/>
</dbReference>
<dbReference type="Pfam" id="PF10261">
    <property type="entry name" value="FIT"/>
    <property type="match status" value="2"/>
</dbReference>
<feature type="transmembrane region" description="Helical" evidence="8">
    <location>
        <begin position="12"/>
        <end position="32"/>
    </location>
</feature>